<reference evidence="4" key="1">
    <citation type="journal article" date="2018" name="Nat. Microbiol.">
        <title>Leveraging single-cell genomics to expand the fungal tree of life.</title>
        <authorList>
            <person name="Ahrendt S.R."/>
            <person name="Quandt C.A."/>
            <person name="Ciobanu D."/>
            <person name="Clum A."/>
            <person name="Salamov A."/>
            <person name="Andreopoulos B."/>
            <person name="Cheng J.F."/>
            <person name="Woyke T."/>
            <person name="Pelin A."/>
            <person name="Henrissat B."/>
            <person name="Reynolds N.K."/>
            <person name="Benny G.L."/>
            <person name="Smith M.E."/>
            <person name="James T.Y."/>
            <person name="Grigoriev I.V."/>
        </authorList>
    </citation>
    <scope>NUCLEOTIDE SEQUENCE [LARGE SCALE GENOMIC DNA]</scope>
    <source>
        <strain evidence="4">ATCC 52028</strain>
    </source>
</reference>
<evidence type="ECO:0000256" key="2">
    <source>
        <dbReference type="SAM" id="SignalP"/>
    </source>
</evidence>
<feature type="region of interest" description="Disordered" evidence="1">
    <location>
        <begin position="155"/>
        <end position="211"/>
    </location>
</feature>
<proteinExistence type="predicted"/>
<evidence type="ECO:0000256" key="1">
    <source>
        <dbReference type="SAM" id="MobiDB-lite"/>
    </source>
</evidence>
<organism evidence="3 4">
    <name type="scientific">Caulochytrium protostelioides</name>
    <dbReference type="NCBI Taxonomy" id="1555241"/>
    <lineage>
        <taxon>Eukaryota</taxon>
        <taxon>Fungi</taxon>
        <taxon>Fungi incertae sedis</taxon>
        <taxon>Chytridiomycota</taxon>
        <taxon>Chytridiomycota incertae sedis</taxon>
        <taxon>Chytridiomycetes</taxon>
        <taxon>Caulochytriales</taxon>
        <taxon>Caulochytriaceae</taxon>
        <taxon>Caulochytrium</taxon>
    </lineage>
</organism>
<evidence type="ECO:0000313" key="4">
    <source>
        <dbReference type="Proteomes" id="UP000268535"/>
    </source>
</evidence>
<evidence type="ECO:0000313" key="3">
    <source>
        <dbReference type="EMBL" id="RKO96089.1"/>
    </source>
</evidence>
<dbReference type="EMBL" id="ML010388">
    <property type="protein sequence ID" value="RKO96089.1"/>
    <property type="molecule type" value="Genomic_DNA"/>
</dbReference>
<feature type="compositionally biased region" description="Polar residues" evidence="1">
    <location>
        <begin position="70"/>
        <end position="81"/>
    </location>
</feature>
<protein>
    <recommendedName>
        <fullName evidence="5">CID domain-containing protein</fullName>
    </recommendedName>
</protein>
<evidence type="ECO:0008006" key="5">
    <source>
        <dbReference type="Google" id="ProtNLM"/>
    </source>
</evidence>
<feature type="compositionally biased region" description="Polar residues" evidence="1">
    <location>
        <begin position="161"/>
        <end position="186"/>
    </location>
</feature>
<feature type="region of interest" description="Disordered" evidence="1">
    <location>
        <begin position="32"/>
        <end position="55"/>
    </location>
</feature>
<dbReference type="Proteomes" id="UP000268535">
    <property type="component" value="Unassembled WGS sequence"/>
</dbReference>
<feature type="non-terminal residue" evidence="3">
    <location>
        <position position="555"/>
    </location>
</feature>
<name>A0A4P9WS99_9FUNG</name>
<dbReference type="AlphaFoldDB" id="A0A4P9WS99"/>
<keyword evidence="2" id="KW-0732">Signal</keyword>
<feature type="chain" id="PRO_5020683472" description="CID domain-containing protein" evidence="2">
    <location>
        <begin position="28"/>
        <end position="555"/>
    </location>
</feature>
<feature type="signal peptide" evidence="2">
    <location>
        <begin position="1"/>
        <end position="27"/>
    </location>
</feature>
<accession>A0A4P9WS99</accession>
<gene>
    <name evidence="3" type="ORF">CAUPRSCDRAFT_12211</name>
</gene>
<feature type="region of interest" description="Disordered" evidence="1">
    <location>
        <begin position="347"/>
        <end position="370"/>
    </location>
</feature>
<feature type="region of interest" description="Disordered" evidence="1">
    <location>
        <begin position="70"/>
        <end position="128"/>
    </location>
</feature>
<sequence length="555" mass="62351">MLMFIRGHEGLLPLLLHALFFCVVVTAIPTGEKRSPHQSDQPDDGLRPKKARHSGSNQEITFAVDQSGFMHSQNPQSQHPSPLTHIDPRLLDSRFNPSTSAHHQATFAGHSGDPLYPQGGPPNQLDGLSGLLVNPWNIPGSEVDWLATGLRTPDVADNTELDTTTRQYSSPNPSDVAGQSSSSHPLSMTPEAKLADRGRKRPGSARISLPRSNLFKSPDLSQLKNVQCGFDEVLAKLNLMASFETVLNELYKAPIRFPRGTHHGRNLPHLIIINTALLNYFETPPDRFRVSLVNSAAEYATRLQDVLIPLFNVHQIDLRLQDLALDCMAIWLYLNYLEAGGPDFRPDFASSENNKTPNRETKQQRPSDTRRLDRFNQLAEYMSTYKAYIETVLLINESSSPGNLIEEIKKFVNDRKTEPKAQHILGVLNIWTQDTIPEFELQAMLSASASMNRRGNASGKHHRDVREAFSFKGDRYPTHVFKEVKSPQDLSHDFLKARDQNLQQFEKSRGPFEELVAKSPFSGIKLPLKEIPGPANTPCSVPEDPFWYNRDKLFS</sequence>
<feature type="compositionally biased region" description="Basic and acidic residues" evidence="1">
    <location>
        <begin position="357"/>
        <end position="370"/>
    </location>
</feature>